<dbReference type="InterPro" id="IPR046960">
    <property type="entry name" value="PPR_At4g14850-like_plant"/>
</dbReference>
<dbReference type="Pfam" id="PF13812">
    <property type="entry name" value="PPR_3"/>
    <property type="match status" value="1"/>
</dbReference>
<gene>
    <name evidence="3" type="ORF">NE237_008566</name>
</gene>
<keyword evidence="4" id="KW-1185">Reference proteome</keyword>
<dbReference type="PROSITE" id="PS51375">
    <property type="entry name" value="PPR"/>
    <property type="match status" value="6"/>
</dbReference>
<evidence type="ECO:0008006" key="5">
    <source>
        <dbReference type="Google" id="ProtNLM"/>
    </source>
</evidence>
<dbReference type="Proteomes" id="UP001141806">
    <property type="component" value="Unassembled WGS sequence"/>
</dbReference>
<evidence type="ECO:0000313" key="3">
    <source>
        <dbReference type="EMBL" id="KAJ4977786.1"/>
    </source>
</evidence>
<feature type="repeat" description="PPR" evidence="2">
    <location>
        <begin position="243"/>
        <end position="277"/>
    </location>
</feature>
<dbReference type="PANTHER" id="PTHR47926">
    <property type="entry name" value="PENTATRICOPEPTIDE REPEAT-CONTAINING PROTEIN"/>
    <property type="match status" value="1"/>
</dbReference>
<dbReference type="PANTHER" id="PTHR47926:SF453">
    <property type="entry name" value="PENTATRICOPEPTIDE REPEAT (PPR) SUPERFAMILY PROTEIN"/>
    <property type="match status" value="1"/>
</dbReference>
<dbReference type="Pfam" id="PF13041">
    <property type="entry name" value="PPR_2"/>
    <property type="match status" value="2"/>
</dbReference>
<dbReference type="InterPro" id="IPR011990">
    <property type="entry name" value="TPR-like_helical_dom_sf"/>
</dbReference>
<dbReference type="GO" id="GO:0003723">
    <property type="term" value="F:RNA binding"/>
    <property type="evidence" value="ECO:0007669"/>
    <property type="project" value="InterPro"/>
</dbReference>
<dbReference type="Gene3D" id="1.25.40.10">
    <property type="entry name" value="Tetratricopeptide repeat domain"/>
    <property type="match status" value="5"/>
</dbReference>
<organism evidence="3 4">
    <name type="scientific">Protea cynaroides</name>
    <dbReference type="NCBI Taxonomy" id="273540"/>
    <lineage>
        <taxon>Eukaryota</taxon>
        <taxon>Viridiplantae</taxon>
        <taxon>Streptophyta</taxon>
        <taxon>Embryophyta</taxon>
        <taxon>Tracheophyta</taxon>
        <taxon>Spermatophyta</taxon>
        <taxon>Magnoliopsida</taxon>
        <taxon>Proteales</taxon>
        <taxon>Proteaceae</taxon>
        <taxon>Protea</taxon>
    </lineage>
</organism>
<name>A0A9Q0KW43_9MAGN</name>
<dbReference type="PROSITE" id="PS51257">
    <property type="entry name" value="PROKAR_LIPOPROTEIN"/>
    <property type="match status" value="1"/>
</dbReference>
<dbReference type="InterPro" id="IPR002885">
    <property type="entry name" value="PPR_rpt"/>
</dbReference>
<dbReference type="Pfam" id="PF12854">
    <property type="entry name" value="PPR_1"/>
    <property type="match status" value="1"/>
</dbReference>
<evidence type="ECO:0000313" key="4">
    <source>
        <dbReference type="Proteomes" id="UP001141806"/>
    </source>
</evidence>
<evidence type="ECO:0000256" key="1">
    <source>
        <dbReference type="ARBA" id="ARBA00022737"/>
    </source>
</evidence>
<dbReference type="InterPro" id="IPR046848">
    <property type="entry name" value="E_motif"/>
</dbReference>
<sequence>MKELDLGHMGSLLQSCMKVKALKQGKQIHAQLLSSGADTNVESLNSKLVGVYAGCGDVESATIIFEQIQRPTVFAWNWMISASAFQGNCENAIGYFSRLQQTRIFPNRFTFSYALKACVGLMDINKGKKFHCAIYRMGFDSDVSVTNALIDMYCKCGGVDFAIRLFDRMPQRDVATWTSMICGYSFGGNLEQSAILFERMKLEGLVPNHFTWNALIAGYAQNGDCNRAFELFCRMKEAGLVPDLVTWNAMIAGFAQNHKSTWAIELFREMLVSGLKPNSVTISGLLPAFGLMGSLHRGKQIHGLIYRNKLDINVFTSTALIDMYSKCGSVKDACNVFDRIAVKNAASWNAMIGCYGKHGLVDASIQLFKIMQEKGVKANQVTFTCLLSACSHGGLVEKGLEIFRSMKENDSTEFSKEHYACIVDLLCRSGRLEEAYELVKELPIKINDSIVGAFLNGCRIHGRSDLAKHMEEMIADMKLKRPGGFVTLSNIYAADGEWDGVETVRRLMKEKSVLKKPGYSWLEKKDELVGFKVGKSAF</sequence>
<dbReference type="FunFam" id="1.25.40.10:FF:000090">
    <property type="entry name" value="Pentatricopeptide repeat-containing protein, chloroplastic"/>
    <property type="match status" value="1"/>
</dbReference>
<feature type="repeat" description="PPR" evidence="2">
    <location>
        <begin position="173"/>
        <end position="207"/>
    </location>
</feature>
<dbReference type="OrthoDB" id="185373at2759"/>
<feature type="repeat" description="PPR" evidence="2">
    <location>
        <begin position="379"/>
        <end position="413"/>
    </location>
</feature>
<keyword evidence="1" id="KW-0677">Repeat</keyword>
<dbReference type="NCBIfam" id="TIGR00756">
    <property type="entry name" value="PPR"/>
    <property type="match status" value="5"/>
</dbReference>
<comment type="caution">
    <text evidence="3">The sequence shown here is derived from an EMBL/GenBank/DDBJ whole genome shotgun (WGS) entry which is preliminary data.</text>
</comment>
<dbReference type="AlphaFoldDB" id="A0A9Q0KW43"/>
<dbReference type="GO" id="GO:0009451">
    <property type="term" value="P:RNA modification"/>
    <property type="evidence" value="ECO:0007669"/>
    <property type="project" value="InterPro"/>
</dbReference>
<protein>
    <recommendedName>
        <fullName evidence="5">Pentatricopeptide repeat-containing protein</fullName>
    </recommendedName>
</protein>
<feature type="repeat" description="PPR" evidence="2">
    <location>
        <begin position="344"/>
        <end position="378"/>
    </location>
</feature>
<reference evidence="3" key="1">
    <citation type="journal article" date="2023" name="Plant J.">
        <title>The genome of the king protea, Protea cynaroides.</title>
        <authorList>
            <person name="Chang J."/>
            <person name="Duong T.A."/>
            <person name="Schoeman C."/>
            <person name="Ma X."/>
            <person name="Roodt D."/>
            <person name="Barker N."/>
            <person name="Li Z."/>
            <person name="Van de Peer Y."/>
            <person name="Mizrachi E."/>
        </authorList>
    </citation>
    <scope>NUCLEOTIDE SEQUENCE</scope>
    <source>
        <tissue evidence="3">Young leaves</tissue>
    </source>
</reference>
<proteinExistence type="predicted"/>
<accession>A0A9Q0KW43</accession>
<dbReference type="Pfam" id="PF01535">
    <property type="entry name" value="PPR"/>
    <property type="match status" value="4"/>
</dbReference>
<dbReference type="EMBL" id="JAMYWD010000002">
    <property type="protein sequence ID" value="KAJ4977786.1"/>
    <property type="molecule type" value="Genomic_DNA"/>
</dbReference>
<feature type="repeat" description="PPR" evidence="2">
    <location>
        <begin position="142"/>
        <end position="172"/>
    </location>
</feature>
<evidence type="ECO:0000256" key="2">
    <source>
        <dbReference type="PROSITE-ProRule" id="PRU00708"/>
    </source>
</evidence>
<dbReference type="Pfam" id="PF20431">
    <property type="entry name" value="E_motif"/>
    <property type="match status" value="1"/>
</dbReference>
<feature type="repeat" description="PPR" evidence="2">
    <location>
        <begin position="208"/>
        <end position="242"/>
    </location>
</feature>